<feature type="transmembrane region" description="Helical" evidence="5">
    <location>
        <begin position="170"/>
        <end position="191"/>
    </location>
</feature>
<protein>
    <submittedName>
        <fullName evidence="6">Bile acid:sodium symporter family protein</fullName>
    </submittedName>
</protein>
<evidence type="ECO:0000256" key="2">
    <source>
        <dbReference type="ARBA" id="ARBA00022692"/>
    </source>
</evidence>
<dbReference type="PANTHER" id="PTHR10361:SF28">
    <property type="entry name" value="P3 PROTEIN-RELATED"/>
    <property type="match status" value="1"/>
</dbReference>
<evidence type="ECO:0000256" key="3">
    <source>
        <dbReference type="ARBA" id="ARBA00022989"/>
    </source>
</evidence>
<dbReference type="RefSeq" id="WP_197552290.1">
    <property type="nucleotide sequence ID" value="NZ_CP063212.1"/>
</dbReference>
<dbReference type="AlphaFoldDB" id="A0A7M1QZ63"/>
<name>A0A7M1QZ63_9ACTO</name>
<dbReference type="EMBL" id="CP063212">
    <property type="protein sequence ID" value="QOR47238.1"/>
    <property type="molecule type" value="Genomic_DNA"/>
</dbReference>
<dbReference type="Proteomes" id="UP000594961">
    <property type="component" value="Chromosome"/>
</dbReference>
<evidence type="ECO:0000256" key="5">
    <source>
        <dbReference type="SAM" id="Phobius"/>
    </source>
</evidence>
<feature type="transmembrane region" description="Helical" evidence="5">
    <location>
        <begin position="105"/>
        <end position="128"/>
    </location>
</feature>
<evidence type="ECO:0000256" key="1">
    <source>
        <dbReference type="ARBA" id="ARBA00004141"/>
    </source>
</evidence>
<dbReference type="InterPro" id="IPR002657">
    <property type="entry name" value="BilAc:Na_symport/Acr3"/>
</dbReference>
<evidence type="ECO:0000313" key="6">
    <source>
        <dbReference type="EMBL" id="QOR47238.1"/>
    </source>
</evidence>
<keyword evidence="2 5" id="KW-0812">Transmembrane</keyword>
<feature type="transmembrane region" description="Helical" evidence="5">
    <location>
        <begin position="140"/>
        <end position="158"/>
    </location>
</feature>
<keyword evidence="4 5" id="KW-0472">Membrane</keyword>
<dbReference type="InterPro" id="IPR004710">
    <property type="entry name" value="Bilac:Na_transpt"/>
</dbReference>
<dbReference type="Gene3D" id="1.20.1530.20">
    <property type="match status" value="1"/>
</dbReference>
<dbReference type="GO" id="GO:0016020">
    <property type="term" value="C:membrane"/>
    <property type="evidence" value="ECO:0007669"/>
    <property type="project" value="UniProtKB-SubCell"/>
</dbReference>
<sequence>MAQNNSSRSAEDRAALVAVTVFPVLIVIAAVWAFMFPSAASHLSPWVPTLLSIIMFGMGLTLTLPDFALVLSRPLPILFGVLAQYVIMPLVAIALTQLLNLPTAVAVGVILVGAAPGGTSSNVISYLAKADVALSVTMTAVSTLLAPIMTPLLVQWLAGTYMDIDGGAMAYSIVKTVVIPVVAGLVLRVIIPGIIDKILPVLPWISTFGICGVVVGVVPGSAGAFATAGLAIFAAVISHNLFGYLLGYLAGKAVGFDSRVCRTMSVEVGMQNSGLAATLAKGYFTPETALPAVIFSVWHNLSGAFLSMFYRRLAERH</sequence>
<accession>A0A7M1QZ63</accession>
<feature type="transmembrane region" description="Helical" evidence="5">
    <location>
        <begin position="198"/>
        <end position="218"/>
    </location>
</feature>
<organism evidence="6 7">
    <name type="scientific">Trueperella pecoris</name>
    <dbReference type="NCBI Taxonomy" id="2733571"/>
    <lineage>
        <taxon>Bacteria</taxon>
        <taxon>Bacillati</taxon>
        <taxon>Actinomycetota</taxon>
        <taxon>Actinomycetes</taxon>
        <taxon>Actinomycetales</taxon>
        <taxon>Actinomycetaceae</taxon>
        <taxon>Trueperella</taxon>
    </lineage>
</organism>
<dbReference type="Pfam" id="PF01758">
    <property type="entry name" value="SBF"/>
    <property type="match status" value="1"/>
</dbReference>
<reference evidence="6 7" key="1">
    <citation type="submission" date="2020-10" db="EMBL/GenBank/DDBJ databases">
        <title>Trueperella pecoris sp. nov. isolated from bovine and porcine specimens.</title>
        <authorList>
            <person name="Schoenecker L."/>
            <person name="Schnydrig P."/>
            <person name="Brodard I."/>
            <person name="Thomann A."/>
            <person name="Hemphill A."/>
            <person name="Rodriguez-Campos S."/>
            <person name="Perreten V."/>
            <person name="Jores J."/>
            <person name="Kittl S."/>
        </authorList>
    </citation>
    <scope>NUCLEOTIDE SEQUENCE [LARGE SCALE GENOMIC DNA]</scope>
    <source>
        <strain evidence="6 7">19OD0592</strain>
    </source>
</reference>
<feature type="transmembrane region" description="Helical" evidence="5">
    <location>
        <begin position="46"/>
        <end position="65"/>
    </location>
</feature>
<evidence type="ECO:0000313" key="7">
    <source>
        <dbReference type="Proteomes" id="UP000594961"/>
    </source>
</evidence>
<gene>
    <name evidence="6" type="ORF">INS90_08205</name>
</gene>
<comment type="subcellular location">
    <subcellularLocation>
        <location evidence="1">Membrane</location>
        <topology evidence="1">Multi-pass membrane protein</topology>
    </subcellularLocation>
</comment>
<evidence type="ECO:0000256" key="4">
    <source>
        <dbReference type="ARBA" id="ARBA00023136"/>
    </source>
</evidence>
<feature type="transmembrane region" description="Helical" evidence="5">
    <location>
        <begin position="224"/>
        <end position="249"/>
    </location>
</feature>
<proteinExistence type="predicted"/>
<keyword evidence="3 5" id="KW-1133">Transmembrane helix</keyword>
<dbReference type="InterPro" id="IPR038770">
    <property type="entry name" value="Na+/solute_symporter_sf"/>
</dbReference>
<dbReference type="PANTHER" id="PTHR10361">
    <property type="entry name" value="SODIUM-BILE ACID COTRANSPORTER"/>
    <property type="match status" value="1"/>
</dbReference>
<feature type="transmembrane region" description="Helical" evidence="5">
    <location>
        <begin position="77"/>
        <end position="99"/>
    </location>
</feature>
<feature type="transmembrane region" description="Helical" evidence="5">
    <location>
        <begin position="14"/>
        <end position="34"/>
    </location>
</feature>